<dbReference type="FunFam" id="2.130.10.10:FF:000077">
    <property type="entry name" value="WD repeat domain 33"/>
    <property type="match status" value="1"/>
</dbReference>
<dbReference type="Gene3D" id="2.130.10.10">
    <property type="entry name" value="YVTN repeat-like/Quinoprotein amine dehydrogenase"/>
    <property type="match status" value="2"/>
</dbReference>
<accession>A0A2T7PTE0</accession>
<feature type="compositionally biased region" description="Polar residues" evidence="2">
    <location>
        <begin position="12"/>
        <end position="22"/>
    </location>
</feature>
<feature type="repeat" description="WD" evidence="1">
    <location>
        <begin position="228"/>
        <end position="269"/>
    </location>
</feature>
<gene>
    <name evidence="3" type="ORF">C0Q70_03665</name>
</gene>
<dbReference type="PROSITE" id="PS50294">
    <property type="entry name" value="WD_REPEATS_REGION"/>
    <property type="match status" value="3"/>
</dbReference>
<feature type="repeat" description="WD" evidence="1">
    <location>
        <begin position="271"/>
        <end position="303"/>
    </location>
</feature>
<evidence type="ECO:0000313" key="3">
    <source>
        <dbReference type="EMBL" id="PVD36679.1"/>
    </source>
</evidence>
<dbReference type="InterPro" id="IPR045245">
    <property type="entry name" value="Pfs2-like"/>
</dbReference>
<reference evidence="3 4" key="1">
    <citation type="submission" date="2018-04" db="EMBL/GenBank/DDBJ databases">
        <title>The genome of golden apple snail Pomacea canaliculata provides insight into stress tolerance and invasive adaptation.</title>
        <authorList>
            <person name="Liu C."/>
            <person name="Liu B."/>
            <person name="Ren Y."/>
            <person name="Zhang Y."/>
            <person name="Wang H."/>
            <person name="Li S."/>
            <person name="Jiang F."/>
            <person name="Yin L."/>
            <person name="Zhang G."/>
            <person name="Qian W."/>
            <person name="Fan W."/>
        </authorList>
    </citation>
    <scope>NUCLEOTIDE SEQUENCE [LARGE SCALE GENOMIC DNA]</scope>
    <source>
        <strain evidence="3">SZHN2017</strain>
        <tissue evidence="3">Muscle</tissue>
    </source>
</reference>
<feature type="region of interest" description="Disordered" evidence="2">
    <location>
        <begin position="1"/>
        <end position="23"/>
    </location>
</feature>
<feature type="compositionally biased region" description="Low complexity" evidence="2">
    <location>
        <begin position="723"/>
        <end position="735"/>
    </location>
</feature>
<dbReference type="CDD" id="cd00200">
    <property type="entry name" value="WD40"/>
    <property type="match status" value="1"/>
</dbReference>
<protein>
    <submittedName>
        <fullName evidence="3">Uncharacterized protein</fullName>
    </submittedName>
</protein>
<dbReference type="OrthoDB" id="16717at2759"/>
<feature type="compositionally biased region" description="Polar residues" evidence="2">
    <location>
        <begin position="700"/>
        <end position="712"/>
    </location>
</feature>
<dbReference type="PANTHER" id="PTHR22836:SF0">
    <property type="entry name" value="PRE-MRNA 3' END PROCESSING PROTEIN WDR33"/>
    <property type="match status" value="1"/>
</dbReference>
<dbReference type="GO" id="GO:0031124">
    <property type="term" value="P:mRNA 3'-end processing"/>
    <property type="evidence" value="ECO:0007669"/>
    <property type="project" value="InterPro"/>
</dbReference>
<keyword evidence="4" id="KW-1185">Reference proteome</keyword>
<dbReference type="STRING" id="400727.A0A2T7PTE0"/>
<dbReference type="PROSITE" id="PS50082">
    <property type="entry name" value="WD_REPEATS_2"/>
    <property type="match status" value="5"/>
</dbReference>
<evidence type="ECO:0000313" key="4">
    <source>
        <dbReference type="Proteomes" id="UP000245119"/>
    </source>
</evidence>
<dbReference type="InterPro" id="IPR015943">
    <property type="entry name" value="WD40/YVTN_repeat-like_dom_sf"/>
</dbReference>
<feature type="repeat" description="WD" evidence="1">
    <location>
        <begin position="176"/>
        <end position="208"/>
    </location>
</feature>
<evidence type="ECO:0000256" key="1">
    <source>
        <dbReference type="PROSITE-ProRule" id="PRU00221"/>
    </source>
</evidence>
<dbReference type="PANTHER" id="PTHR22836">
    <property type="entry name" value="WD40 REPEAT PROTEIN"/>
    <property type="match status" value="1"/>
</dbReference>
<dbReference type="AlphaFoldDB" id="A0A2T7PTE0"/>
<dbReference type="EMBL" id="PZQS01000002">
    <property type="protein sequence ID" value="PVD36679.1"/>
    <property type="molecule type" value="Genomic_DNA"/>
</dbReference>
<feature type="compositionally biased region" description="Basic and acidic residues" evidence="2">
    <location>
        <begin position="895"/>
        <end position="914"/>
    </location>
</feature>
<dbReference type="Pfam" id="PF00400">
    <property type="entry name" value="WD40"/>
    <property type="match status" value="5"/>
</dbReference>
<feature type="compositionally biased region" description="Low complexity" evidence="2">
    <location>
        <begin position="559"/>
        <end position="572"/>
    </location>
</feature>
<feature type="repeat" description="WD" evidence="1">
    <location>
        <begin position="315"/>
        <end position="346"/>
    </location>
</feature>
<name>A0A2T7PTE0_POMCA</name>
<feature type="compositionally biased region" description="Low complexity" evidence="2">
    <location>
        <begin position="585"/>
        <end position="596"/>
    </location>
</feature>
<organism evidence="3 4">
    <name type="scientific">Pomacea canaliculata</name>
    <name type="common">Golden apple snail</name>
    <dbReference type="NCBI Taxonomy" id="400727"/>
    <lineage>
        <taxon>Eukaryota</taxon>
        <taxon>Metazoa</taxon>
        <taxon>Spiralia</taxon>
        <taxon>Lophotrochozoa</taxon>
        <taxon>Mollusca</taxon>
        <taxon>Gastropoda</taxon>
        <taxon>Caenogastropoda</taxon>
        <taxon>Architaenioglossa</taxon>
        <taxon>Ampullarioidea</taxon>
        <taxon>Ampullariidae</taxon>
        <taxon>Pomacea</taxon>
    </lineage>
</organism>
<proteinExistence type="predicted"/>
<dbReference type="InterPro" id="IPR001680">
    <property type="entry name" value="WD40_rpt"/>
</dbReference>
<dbReference type="Proteomes" id="UP000245119">
    <property type="component" value="Linkage Group LG2"/>
</dbReference>
<dbReference type="InterPro" id="IPR036322">
    <property type="entry name" value="WD40_repeat_dom_sf"/>
</dbReference>
<feature type="repeat" description="WD" evidence="1">
    <location>
        <begin position="141"/>
        <end position="166"/>
    </location>
</feature>
<dbReference type="SUPFAM" id="SSF50978">
    <property type="entry name" value="WD40 repeat-like"/>
    <property type="match status" value="1"/>
</dbReference>
<sequence length="966" mass="106287">MEGGTLIAKNPTMPSMHQTAATQRMPPKMFKDTAVPDMRMGNLRDRGPANVLPAGIANAAQFDGKRMRKAIHRKTIDYNPTIIRYLEDRVFQRDYRDRPAIQPDSLYACQLLPPSALLDKPMNCVTTKFVRTSTNKFRCPIFCLTWTPEGRRLVTGASSGEFTLWNGLTFNFETILQAHDSSVRAMRWSHNDLWMVTADHAGYIKYWQSNMNNVKMYQGHKEAIRGISHAHKHTVMDLSWNQNGQWLLTASRDHLLKLFDIRNLKTELQTFKGHKKEATSIAWHPIHESLFATGGSDGSLMFWLVGCDREVGSMEEAHDGMVWSLGWHPLGHILVSGSNDHSTKFWTRNRPGDEMRDRYNLNNLPAGVEQELLEYNQEPQLMPNLPGMGLEHGLPDHLQSKEESEYEELPNIPGLDWNMDSPFFKQLDLNKLPQKKIPFAKPIPKSFEQAWLGNKPMVPVANAPKEEKKGPHMQQQQQKPSRSDGNKGSNGGIPGLPGVTPEALSILLGVNPGSIPPAALMGMLSSAGNLMQLQQSGILAIQQQALLLQQQAAMSQQALQQQQNASGQAPQGLQQQHKPGENNPQLQSQLGQQQQQIPGALKQPILGPMQQQGMPLRPPMPSPQQLQPPQMQLPNMQPMSMRPMINQFRPPMPGQGQQQQLPAEGIKQAGQMGSQNQFRPPGPGQFGPSCQQFKPKPQQMGGQPSPGNQSIMDQDLRRPAGPTTPSSTPQQPSSTLDMDFRRQGTPGTPEQFGSEGDLDLRHTGGRGMGAGRFPPQGRGGRGGGSSSVPNKQGAQYHDSDMRLQQQYYGGERGMSGGGGGGYADDGYGDHYMEEQYGDFDARGGGGGGGGGRDKDDRYMQGSGGSADGGYSMHSDMYGNAGYKGSYQDRQGAGPARDRNHFEEEQQVGRKRQWEEGPGLGARGRPQDPRVPGGHGGARRGMVYNGPAGPLEGRRGGRGRGGYRGGW</sequence>
<feature type="region of interest" description="Disordered" evidence="2">
    <location>
        <begin position="646"/>
        <end position="966"/>
    </location>
</feature>
<keyword evidence="1" id="KW-0853">WD repeat</keyword>
<dbReference type="SMART" id="SM00320">
    <property type="entry name" value="WD40"/>
    <property type="match status" value="5"/>
</dbReference>
<feature type="compositionally biased region" description="Low complexity" evidence="2">
    <location>
        <begin position="623"/>
        <end position="632"/>
    </location>
</feature>
<dbReference type="GO" id="GO:0005847">
    <property type="term" value="C:mRNA cleavage and polyadenylation specificity factor complex"/>
    <property type="evidence" value="ECO:0007669"/>
    <property type="project" value="TreeGrafter"/>
</dbReference>
<feature type="compositionally biased region" description="Gly residues" evidence="2">
    <location>
        <begin position="810"/>
        <end position="823"/>
    </location>
</feature>
<feature type="region of interest" description="Disordered" evidence="2">
    <location>
        <begin position="559"/>
        <end position="632"/>
    </location>
</feature>
<comment type="caution">
    <text evidence="3">The sequence shown here is derived from an EMBL/GenBank/DDBJ whole genome shotgun (WGS) entry which is preliminary data.</text>
</comment>
<evidence type="ECO:0000256" key="2">
    <source>
        <dbReference type="SAM" id="MobiDB-lite"/>
    </source>
</evidence>
<dbReference type="FunFam" id="2.130.10.10:FF:000085">
    <property type="entry name" value="WD repeat domain 33"/>
    <property type="match status" value="1"/>
</dbReference>
<feature type="region of interest" description="Disordered" evidence="2">
    <location>
        <begin position="460"/>
        <end position="497"/>
    </location>
</feature>